<dbReference type="Gene3D" id="3.40.50.1110">
    <property type="entry name" value="SGNH hydrolase"/>
    <property type="match status" value="1"/>
</dbReference>
<evidence type="ECO:0000256" key="1">
    <source>
        <dbReference type="SAM" id="MobiDB-lite"/>
    </source>
</evidence>
<feature type="compositionally biased region" description="Low complexity" evidence="1">
    <location>
        <begin position="275"/>
        <end position="285"/>
    </location>
</feature>
<name>A0A8K0VB64_9RHOB</name>
<keyword evidence="3" id="KW-1185">Reference proteome</keyword>
<dbReference type="Proteomes" id="UP000648908">
    <property type="component" value="Unassembled WGS sequence"/>
</dbReference>
<dbReference type="InterPro" id="IPR036514">
    <property type="entry name" value="SGNH_hydro_sf"/>
</dbReference>
<feature type="region of interest" description="Disordered" evidence="1">
    <location>
        <begin position="272"/>
        <end position="348"/>
    </location>
</feature>
<protein>
    <submittedName>
        <fullName evidence="2">Uncharacterized protein</fullName>
    </submittedName>
</protein>
<accession>A0A8K0VB64</accession>
<sequence length="890" mass="97173">MSILTLLTDILFVGHSLVGPTLPAMVEAGLARQGMEMQVAAQIINGAPLKYNWENGAAAEGENARQALSEGRSRVLVLTEAIPLAAQIEWNDSAAHVARFAGLAWQMRPDTQVYVYETWHSLHSGPGADIRDDPGAGMAWRDRITADLPLWESLTTLANEARPDGAPPLRLIPAGQAMGRLADAIAAGQVPGIARIEELFDDEIHPSDRGLGFLALVHIAAISDRSPEGLPAKLTRHWPSREAVITDEQAAVFQRIAWETVRDYRAVEAERQVRATEAPPETATPDPAPLPDPAETDPSAADLPPPDLPDENTAETTILSPPPTAEPAAPSDRTEDGALPPILVPDGPRGITNPRLSLNLAPVVDWSVQQPFLDVMKTARPWIGHLPGRWGGMEYADLRAGGYLDAQGWPLHLPEGVTGIATLILTDLPPDAGGVAGRYVLRHQGRGELRIEGRARVLSRAPGRVEFRFAPGEGGVILTITETDPDDPIRAISVVRQEREAALDAGEVFNPDWLNLVRGARVLRFMDWMATNNATLAEAGDRPRRDDFTWALQGVPMSVMLALANGLQAEPWFTLPHRASDDLIRLWAGEVRDTLSPDLRAHVEFSNEVWNWQFEQARWAQAQARDRWQAEGDAWVQFYALRAAEMADLWTAVFGDQANSRLNRVISTQTGWLGLEAAILDAPLVRAEGRPAPVDSFDSYAVTGYFAASLGVDDKAPTLRGWLGESLRSAEAQADQQALTGRAREDFLATHRFDLALERAADELQDGSVTGDAQDTLDHLLTMTLRYHAGVAQARGLDLVMYEGGTHVTGIGAQLEDRMFSEFYHHLNYSPEMGALYSRLLEGWAGLTDAPFTAFNDVEHPTKWGSWGGLRHLGDDNPRWRAMAGGCPGC</sequence>
<dbReference type="GO" id="GO:0016788">
    <property type="term" value="F:hydrolase activity, acting on ester bonds"/>
    <property type="evidence" value="ECO:0007669"/>
    <property type="project" value="UniProtKB-ARBA"/>
</dbReference>
<evidence type="ECO:0000313" key="2">
    <source>
        <dbReference type="EMBL" id="MBL4916993.1"/>
    </source>
</evidence>
<organism evidence="2 3">
    <name type="scientific">Szabonella alba</name>
    <dbReference type="NCBI Taxonomy" id="2804194"/>
    <lineage>
        <taxon>Bacteria</taxon>
        <taxon>Pseudomonadati</taxon>
        <taxon>Pseudomonadota</taxon>
        <taxon>Alphaproteobacteria</taxon>
        <taxon>Rhodobacterales</taxon>
        <taxon>Paracoccaceae</taxon>
        <taxon>Szabonella</taxon>
    </lineage>
</organism>
<dbReference type="RefSeq" id="WP_202687787.1">
    <property type="nucleotide sequence ID" value="NZ_JAESVN010000002.1"/>
</dbReference>
<comment type="caution">
    <text evidence="2">The sequence shown here is derived from an EMBL/GenBank/DDBJ whole genome shotgun (WGS) entry which is preliminary data.</text>
</comment>
<proteinExistence type="predicted"/>
<gene>
    <name evidence="2" type="ORF">JL811_07125</name>
</gene>
<evidence type="ECO:0000313" key="3">
    <source>
        <dbReference type="Proteomes" id="UP000648908"/>
    </source>
</evidence>
<dbReference type="EMBL" id="JAESVN010000002">
    <property type="protein sequence ID" value="MBL4916993.1"/>
    <property type="molecule type" value="Genomic_DNA"/>
</dbReference>
<dbReference type="AlphaFoldDB" id="A0A8K0VB64"/>
<reference evidence="2" key="1">
    <citation type="submission" date="2021-01" db="EMBL/GenBank/DDBJ databases">
        <title>Tabrizicola alba sp. nov. a motile alkaliphilic bacterium isolated from a soda lake.</title>
        <authorList>
            <person name="Szuroczki S."/>
            <person name="Abbaszade G."/>
            <person name="Schumann P."/>
            <person name="Toth E."/>
        </authorList>
    </citation>
    <scope>NUCLEOTIDE SEQUENCE</scope>
    <source>
        <strain evidence="2">DMG-N-6</strain>
    </source>
</reference>